<proteinExistence type="predicted"/>
<name>A0AAJ4R6I3_9EURY</name>
<dbReference type="RefSeq" id="WP_123123578.1">
    <property type="nucleotide sequence ID" value="NZ_RJJC01000001.1"/>
</dbReference>
<dbReference type="Proteomes" id="UP000270581">
    <property type="component" value="Unassembled WGS sequence"/>
</dbReference>
<sequence length="499" mass="55949">MSGSELATEVREILDTDSETFAARVEAEIEELKRELHEGTFDNAQGVVGFEYEFYAVDDSGALARVPRRLLEYVGFEKELGLHNAEMSTSPQPLSGYGLRAQEAEVQARLSAAQEVATTEGLRLVSDGIWTQPPVGETAGSYLADSIEEDGIRLATNMSDAVRYHAMANTDFSADMALDAPGVELDARTVMPESLITSIQPHYQVPQASELPTYFRYALRIAGPLLALGVNSPFFPPDLYTDEPARVIEESPDSGRIHVFESVLNPDDDPKVRFPRDFDTIEEAVDRVAADTTVVSELQSEGGRFDDRFAHYRHKHGSYWRWVRPVIEGSSRKSANARIEFRPIASQPTVRDSIAFLAAFAGLMESLRRLEHPVYDQSWETARENFYAAAEDGLDAEMEWVTADGEVTTNAETLYAELFEFARSGLERSGVSPEEANRYLRPLRERVDRCVTPASWKRTRVRERFDAGEPFTEALWGMQAEYLDEQEGTLIEGTFAEWL</sequence>
<dbReference type="InterPro" id="IPR050141">
    <property type="entry name" value="GCL_type2/YbdK_subfam"/>
</dbReference>
<accession>A0AAJ4R6I3</accession>
<dbReference type="PANTHER" id="PTHR36510">
    <property type="entry name" value="GLUTAMATE--CYSTEINE LIGASE 2-RELATED"/>
    <property type="match status" value="1"/>
</dbReference>
<dbReference type="Gene3D" id="3.30.590.20">
    <property type="match status" value="1"/>
</dbReference>
<dbReference type="PIRSF" id="PIRSF012666">
    <property type="entry name" value="UCP012666"/>
    <property type="match status" value="1"/>
</dbReference>
<dbReference type="PANTHER" id="PTHR36510:SF3">
    <property type="entry name" value="CONSERVED PROTEIN"/>
    <property type="match status" value="1"/>
</dbReference>
<dbReference type="InterPro" id="IPR006336">
    <property type="entry name" value="GCS2"/>
</dbReference>
<dbReference type="InterPro" id="IPR014746">
    <property type="entry name" value="Gln_synth/guanido_kin_cat_dom"/>
</dbReference>
<reference evidence="1 2" key="1">
    <citation type="submission" date="2018-11" db="EMBL/GenBank/DDBJ databases">
        <title>Genome sequences of Natronomonas sp. CBA1133.</title>
        <authorList>
            <person name="Roh S.W."/>
            <person name="Cha I.-T."/>
        </authorList>
    </citation>
    <scope>NUCLEOTIDE SEQUENCE [LARGE SCALE GENOMIC DNA]</scope>
    <source>
        <strain evidence="1 2">CBA1133</strain>
    </source>
</reference>
<dbReference type="GO" id="GO:0016879">
    <property type="term" value="F:ligase activity, forming carbon-nitrogen bonds"/>
    <property type="evidence" value="ECO:0007669"/>
    <property type="project" value="TreeGrafter"/>
</dbReference>
<evidence type="ECO:0000313" key="1">
    <source>
        <dbReference type="EMBL" id="RNJ25279.1"/>
    </source>
</evidence>
<dbReference type="SUPFAM" id="SSF55931">
    <property type="entry name" value="Glutamine synthetase/guanido kinase"/>
    <property type="match status" value="1"/>
</dbReference>
<dbReference type="InterPro" id="IPR016602">
    <property type="entry name" value="UCP012666"/>
</dbReference>
<comment type="caution">
    <text evidence="1">The sequence shown here is derived from an EMBL/GenBank/DDBJ whole genome shotgun (WGS) entry which is preliminary data.</text>
</comment>
<dbReference type="EMBL" id="RJJC01000001">
    <property type="protein sequence ID" value="RNJ25279.1"/>
    <property type="molecule type" value="Genomic_DNA"/>
</dbReference>
<dbReference type="AlphaFoldDB" id="A0AAJ4R6I3"/>
<gene>
    <name evidence="1" type="ORF">Nmn1133_00200</name>
</gene>
<keyword evidence="2" id="KW-1185">Reference proteome</keyword>
<protein>
    <recommendedName>
        <fullName evidence="3">Glutamate--cysteine ligase</fullName>
    </recommendedName>
</protein>
<evidence type="ECO:0000313" key="2">
    <source>
        <dbReference type="Proteomes" id="UP000270581"/>
    </source>
</evidence>
<dbReference type="Pfam" id="PF04107">
    <property type="entry name" value="GCS2"/>
    <property type="match status" value="1"/>
</dbReference>
<evidence type="ECO:0008006" key="3">
    <source>
        <dbReference type="Google" id="ProtNLM"/>
    </source>
</evidence>
<organism evidence="1 2">
    <name type="scientific">Halosegnis longus</name>
    <dbReference type="NCBI Taxonomy" id="2216012"/>
    <lineage>
        <taxon>Archaea</taxon>
        <taxon>Methanobacteriati</taxon>
        <taxon>Methanobacteriota</taxon>
        <taxon>Stenosarchaea group</taxon>
        <taxon>Halobacteria</taxon>
        <taxon>Halobacteriales</taxon>
        <taxon>Natronomonadaceae</taxon>
        <taxon>Halosegnis</taxon>
    </lineage>
</organism>